<feature type="non-terminal residue" evidence="1">
    <location>
        <position position="1"/>
    </location>
</feature>
<organism evidence="1 2">
    <name type="scientific">Inquilinus limosus MP06</name>
    <dbReference type="NCBI Taxonomy" id="1398085"/>
    <lineage>
        <taxon>Bacteria</taxon>
        <taxon>Pseudomonadati</taxon>
        <taxon>Pseudomonadota</taxon>
        <taxon>Alphaproteobacteria</taxon>
        <taxon>Rhodospirillales</taxon>
        <taxon>Rhodospirillaceae</taxon>
        <taxon>Inquilinus</taxon>
    </lineage>
</organism>
<dbReference type="Proteomes" id="UP000029995">
    <property type="component" value="Unassembled WGS sequence"/>
</dbReference>
<gene>
    <name evidence="1" type="ORF">P409_29245</name>
</gene>
<dbReference type="GO" id="GO:0016773">
    <property type="term" value="F:phosphotransferase activity, alcohol group as acceptor"/>
    <property type="evidence" value="ECO:0007669"/>
    <property type="project" value="InterPro"/>
</dbReference>
<dbReference type="InterPro" id="IPR006748">
    <property type="entry name" value="NH2Glyco/OHUrea_AB-resist_kin"/>
</dbReference>
<dbReference type="RefSeq" id="WP_034846719.1">
    <property type="nucleotide sequence ID" value="NZ_JANX01000602.1"/>
</dbReference>
<evidence type="ECO:0000313" key="2">
    <source>
        <dbReference type="Proteomes" id="UP000029995"/>
    </source>
</evidence>
<sequence>LAAPDQAVATQPGRLARRATVVAEAAGMERDRLLRWVLAASSLSAVWSLDDGEDGDHPAIDLAVAEMALAELG</sequence>
<evidence type="ECO:0008006" key="3">
    <source>
        <dbReference type="Google" id="ProtNLM"/>
    </source>
</evidence>
<protein>
    <recommendedName>
        <fullName evidence="3">Streptomycin kinase</fullName>
    </recommendedName>
</protein>
<accession>A0A0A0CX98</accession>
<dbReference type="Pfam" id="PF04655">
    <property type="entry name" value="APH_6_hur"/>
    <property type="match status" value="1"/>
</dbReference>
<reference evidence="1 2" key="1">
    <citation type="submission" date="2014-01" db="EMBL/GenBank/DDBJ databases">
        <title>Genome sequence determination for a cystic fibrosis isolate, Inquilinus limosus.</title>
        <authorList>
            <person name="Pino M."/>
            <person name="Di Conza J."/>
            <person name="Gutkind G."/>
        </authorList>
    </citation>
    <scope>NUCLEOTIDE SEQUENCE [LARGE SCALE GENOMIC DNA]</scope>
    <source>
        <strain evidence="1 2">MP06</strain>
    </source>
</reference>
<name>A0A0A0CX98_9PROT</name>
<evidence type="ECO:0000313" key="1">
    <source>
        <dbReference type="EMBL" id="KGM31091.1"/>
    </source>
</evidence>
<dbReference type="AlphaFoldDB" id="A0A0A0CX98"/>
<proteinExistence type="predicted"/>
<comment type="caution">
    <text evidence="1">The sequence shown here is derived from an EMBL/GenBank/DDBJ whole genome shotgun (WGS) entry which is preliminary data.</text>
</comment>
<dbReference type="EMBL" id="JANX01000602">
    <property type="protein sequence ID" value="KGM31091.1"/>
    <property type="molecule type" value="Genomic_DNA"/>
</dbReference>
<dbReference type="GO" id="GO:0019748">
    <property type="term" value="P:secondary metabolic process"/>
    <property type="evidence" value="ECO:0007669"/>
    <property type="project" value="InterPro"/>
</dbReference>